<dbReference type="Pfam" id="PF14908">
    <property type="entry name" value="HU-CCDC81_euk_1"/>
    <property type="match status" value="1"/>
</dbReference>
<dbReference type="CDD" id="cd02440">
    <property type="entry name" value="AdoMet_MTases"/>
    <property type="match status" value="1"/>
</dbReference>
<dbReference type="AlphaFoldDB" id="A0A0G4ESC5"/>
<dbReference type="Proteomes" id="UP000041254">
    <property type="component" value="Unassembled WGS sequence"/>
</dbReference>
<name>A0A0G4ESC5_VITBC</name>
<dbReference type="InterPro" id="IPR040673">
    <property type="entry name" value="CCDC81_HU_dom_2"/>
</dbReference>
<gene>
    <name evidence="8" type="ORF">Vbra_12850</name>
</gene>
<keyword evidence="4" id="KW-0949">S-adenosyl-L-methionine</keyword>
<sequence length="636" mass="69878">MTARTVVLCQMEAMLRAIMTQTGCRSRAPNLTWSTQTVKTGRTWNPGWDSQGFISPYQATSEAKLEGLMSLLDVQPSDIVADLGCGDGRVVIECVRRFKCAGWGIDLDEALIGKAVDRAKAAGVPVRPEGQPPAAGEVVMEVGNLLDTAVEERLKKTTIIFVYLLPEALEQLTDLFASLFESAALRCVVSLLWPLPKGVVGEGGGKEASRTRRDAILAKTAGRPRGPPVFCLLAFVAAMIQSHPVQSTVQIRGVVNFVLANPRIYPGPHTEPQPRTSQGLVPMDTTRQLLLIWDAFCDYLIENMEKANSVHIPNFGTFMFENIVRVNRTGVLAKDEFTLSAIEPINRTHKQAAPDGMQYADMPTYLRPDGLEARACFNVDEKLKGVLHRFPGKEEFRREHNCGSIYQQQKYMTYLNPIPIATGCYLPPQVVQSGLDALFRAILDLIERHYTLEINFKCAYLKFANRTLTYTFSKRTKAIAQSVASTRPRHGVREVKTRWTEPHLSAAMMNYIHRPNSQGMRDHRLRNSRVGVMSIDLASCLQVECIDAFKTDVTTRVQPFVVGGTKAAAAKHDKEPDGTQEDQETGDVGAGGEKQKAVTIEEGGGEKAGGGKPDEATATTAADTQQLHQGDGASPH</sequence>
<dbReference type="Gene3D" id="3.40.50.150">
    <property type="entry name" value="Vaccinia Virus protein VP39"/>
    <property type="match status" value="1"/>
</dbReference>
<dbReference type="GO" id="GO:0032259">
    <property type="term" value="P:methylation"/>
    <property type="evidence" value="ECO:0007669"/>
    <property type="project" value="UniProtKB-KW"/>
</dbReference>
<feature type="domain" description="CCDC81 HU" evidence="7">
    <location>
        <begin position="412"/>
        <end position="474"/>
    </location>
</feature>
<evidence type="ECO:0000256" key="4">
    <source>
        <dbReference type="ARBA" id="ARBA00022691"/>
    </source>
</evidence>
<keyword evidence="9" id="KW-1185">Reference proteome</keyword>
<dbReference type="PANTHER" id="PTHR13610:SF11">
    <property type="entry name" value="METHYLTRANSFERASE DOMAIN-CONTAINING PROTEIN"/>
    <property type="match status" value="1"/>
</dbReference>
<evidence type="ECO:0000259" key="7">
    <source>
        <dbReference type="Pfam" id="PF18289"/>
    </source>
</evidence>
<feature type="region of interest" description="Disordered" evidence="5">
    <location>
        <begin position="567"/>
        <end position="636"/>
    </location>
</feature>
<dbReference type="InterPro" id="IPR026170">
    <property type="entry name" value="FAM173A/B"/>
</dbReference>
<dbReference type="OrthoDB" id="414368at2759"/>
<dbReference type="GO" id="GO:1905706">
    <property type="term" value="P:regulation of mitochondrial ATP synthesis coupled proton transport"/>
    <property type="evidence" value="ECO:0007669"/>
    <property type="project" value="TreeGrafter"/>
</dbReference>
<evidence type="ECO:0000256" key="2">
    <source>
        <dbReference type="ARBA" id="ARBA00022603"/>
    </source>
</evidence>
<evidence type="ECO:0000256" key="5">
    <source>
        <dbReference type="SAM" id="MobiDB-lite"/>
    </source>
</evidence>
<dbReference type="InterPro" id="IPR029063">
    <property type="entry name" value="SAM-dependent_MTases_sf"/>
</dbReference>
<accession>A0A0G4ESC5</accession>
<dbReference type="InterPro" id="IPR028034">
    <property type="entry name" value="HU-CCDC81"/>
</dbReference>
<evidence type="ECO:0000256" key="1">
    <source>
        <dbReference type="ARBA" id="ARBA00010633"/>
    </source>
</evidence>
<protein>
    <recommendedName>
        <fullName evidence="10">Methyltransferase domain-containing protein</fullName>
    </recommendedName>
</protein>
<evidence type="ECO:0000259" key="6">
    <source>
        <dbReference type="Pfam" id="PF14908"/>
    </source>
</evidence>
<evidence type="ECO:0008006" key="10">
    <source>
        <dbReference type="Google" id="ProtNLM"/>
    </source>
</evidence>
<evidence type="ECO:0000313" key="9">
    <source>
        <dbReference type="Proteomes" id="UP000041254"/>
    </source>
</evidence>
<proteinExistence type="inferred from homology"/>
<evidence type="ECO:0000313" key="8">
    <source>
        <dbReference type="EMBL" id="CEM00581.1"/>
    </source>
</evidence>
<keyword evidence="3" id="KW-0808">Transferase</keyword>
<organism evidence="8 9">
    <name type="scientific">Vitrella brassicaformis (strain CCMP3155)</name>
    <dbReference type="NCBI Taxonomy" id="1169540"/>
    <lineage>
        <taxon>Eukaryota</taxon>
        <taxon>Sar</taxon>
        <taxon>Alveolata</taxon>
        <taxon>Colpodellida</taxon>
        <taxon>Vitrellaceae</taxon>
        <taxon>Vitrella</taxon>
    </lineage>
</organism>
<evidence type="ECO:0000256" key="3">
    <source>
        <dbReference type="ARBA" id="ARBA00022679"/>
    </source>
</evidence>
<keyword evidence="2" id="KW-0489">Methyltransferase</keyword>
<feature type="domain" description="CCDC81 HU" evidence="6">
    <location>
        <begin position="266"/>
        <end position="389"/>
    </location>
</feature>
<dbReference type="GO" id="GO:0005739">
    <property type="term" value="C:mitochondrion"/>
    <property type="evidence" value="ECO:0007669"/>
    <property type="project" value="TreeGrafter"/>
</dbReference>
<reference evidence="8 9" key="1">
    <citation type="submission" date="2014-11" db="EMBL/GenBank/DDBJ databases">
        <authorList>
            <person name="Zhu J."/>
            <person name="Qi W."/>
            <person name="Song R."/>
        </authorList>
    </citation>
    <scope>NUCLEOTIDE SEQUENCE [LARGE SCALE GENOMIC DNA]</scope>
</reference>
<dbReference type="SUPFAM" id="SSF53335">
    <property type="entry name" value="S-adenosyl-L-methionine-dependent methyltransferases"/>
    <property type="match status" value="1"/>
</dbReference>
<dbReference type="GO" id="GO:0016279">
    <property type="term" value="F:protein-lysine N-methyltransferase activity"/>
    <property type="evidence" value="ECO:0007669"/>
    <property type="project" value="InterPro"/>
</dbReference>
<dbReference type="PANTHER" id="PTHR13610">
    <property type="entry name" value="METHYLTRANSFERASE DOMAIN-CONTAINING PROTEIN"/>
    <property type="match status" value="1"/>
</dbReference>
<comment type="similarity">
    <text evidence="1">Belongs to the ANT/ATPSC lysine N-methyltransferase family.</text>
</comment>
<dbReference type="Pfam" id="PF18289">
    <property type="entry name" value="HU-CCDC81_euk_2"/>
    <property type="match status" value="1"/>
</dbReference>
<dbReference type="EMBL" id="CDMY01000295">
    <property type="protein sequence ID" value="CEM00581.1"/>
    <property type="molecule type" value="Genomic_DNA"/>
</dbReference>
<dbReference type="VEuPathDB" id="CryptoDB:Vbra_12850"/>
<dbReference type="InParanoid" id="A0A0G4ESC5"/>